<evidence type="ECO:0000259" key="6">
    <source>
        <dbReference type="PROSITE" id="PS50262"/>
    </source>
</evidence>
<feature type="domain" description="G-protein coupled receptors family 1 profile" evidence="6">
    <location>
        <begin position="318"/>
        <end position="583"/>
    </location>
</feature>
<dbReference type="Pfam" id="PF10292">
    <property type="entry name" value="7TM_GPCR_Srab"/>
    <property type="match status" value="1"/>
</dbReference>
<protein>
    <recommendedName>
        <fullName evidence="6">G-protein coupled receptors family 1 profile domain-containing protein</fullName>
    </recommendedName>
</protein>
<evidence type="ECO:0000256" key="3">
    <source>
        <dbReference type="ARBA" id="ARBA00022989"/>
    </source>
</evidence>
<feature type="transmembrane region" description="Helical" evidence="5">
    <location>
        <begin position="567"/>
        <end position="585"/>
    </location>
</feature>
<feature type="transmembrane region" description="Helical" evidence="5">
    <location>
        <begin position="385"/>
        <end position="406"/>
    </location>
</feature>
<keyword evidence="3 5" id="KW-1133">Transmembrane helix</keyword>
<comment type="subcellular location">
    <subcellularLocation>
        <location evidence="1">Membrane</location>
        <topology evidence="1">Multi-pass membrane protein</topology>
    </subcellularLocation>
</comment>
<dbReference type="GO" id="GO:0005886">
    <property type="term" value="C:plasma membrane"/>
    <property type="evidence" value="ECO:0007669"/>
    <property type="project" value="TreeGrafter"/>
</dbReference>
<feature type="transmembrane region" description="Helical" evidence="5">
    <location>
        <begin position="468"/>
        <end position="490"/>
    </location>
</feature>
<dbReference type="Gene3D" id="1.20.1070.10">
    <property type="entry name" value="Rhodopsin 7-helix transmembrane proteins"/>
    <property type="match status" value="1"/>
</dbReference>
<evidence type="ECO:0000256" key="1">
    <source>
        <dbReference type="ARBA" id="ARBA00004141"/>
    </source>
</evidence>
<dbReference type="Gene3D" id="3.40.50.1820">
    <property type="entry name" value="alpha/beta hydrolase"/>
    <property type="match status" value="1"/>
</dbReference>
<dbReference type="OrthoDB" id="5794765at2759"/>
<evidence type="ECO:0000313" key="7">
    <source>
        <dbReference type="EMBL" id="CAD6200217.1"/>
    </source>
</evidence>
<feature type="transmembrane region" description="Helical" evidence="5">
    <location>
        <begin position="524"/>
        <end position="547"/>
    </location>
</feature>
<evidence type="ECO:0000256" key="2">
    <source>
        <dbReference type="ARBA" id="ARBA00022692"/>
    </source>
</evidence>
<feature type="transmembrane region" description="Helical" evidence="5">
    <location>
        <begin position="306"/>
        <end position="328"/>
    </location>
</feature>
<dbReference type="PANTHER" id="PTHR12277">
    <property type="entry name" value="ALPHA/BETA HYDROLASE DOMAIN-CONTAINING PROTEIN"/>
    <property type="match status" value="1"/>
</dbReference>
<feature type="transmembrane region" description="Helical" evidence="5">
    <location>
        <begin position="426"/>
        <end position="448"/>
    </location>
</feature>
<comment type="caution">
    <text evidence="7">The sequence shown here is derived from an EMBL/GenBank/DDBJ whole genome shotgun (WGS) entry which is preliminary data.</text>
</comment>
<proteinExistence type="predicted"/>
<dbReference type="Proteomes" id="UP000835052">
    <property type="component" value="Unassembled WGS sequence"/>
</dbReference>
<evidence type="ECO:0000313" key="8">
    <source>
        <dbReference type="Proteomes" id="UP000835052"/>
    </source>
</evidence>
<sequence length="647" mass="72563">MAARYVAAMSRHSRCDIHIACAYIPCPSRLPRFVVIYSHPNGSDISDHLIGVPSLLDFARFYKCDVYTYDYSGYGISSGCPGERQMYADIDAVYEYVVNEKKVKPSELVLLGYSIGSAAAIDLAVRVEPKPAGIILQAPPTSILRVLTWGRMCFGNTHERESCCADRFRTLDKIGSIKIPVLLIHGTNDQIVPKEHSEAICQQMITRVAPEWVPAASHDNLENCKEVWLRIRQFVKKFLCPFGPEPRRGSSRVNAAAGFRQNCSQGLYFDAGALLSHSVSIDNYTTQDCEIAYHATTNPLMQTIRFVHVFFCVVGATASALFIFVLLSSSSRHMHVNLRISLASLSFAACIACIQLLLIAVYHLVNTLADQNPCDSIYEAQRCAILRFPVVLSIYATLCGIIVLAIERTIATLKYRTYEAKGSRVVAASLVVAQWSICTVLAVVSVLLRSDPGYVHYCTAYVSHPRTAVFSLCFMSLLEIFTLIYFVLLLHSNQRRQVNEFVNKAMHTLTERYQLQENVKIMRILIPSITVHAVLGVFGLGSMLVFAVAHRSVEERLIVRFAPFSEVVLLVIPVYAVVFPFVAVVRNKQLRQATRKALPFLFNPQNDAQQPMIIRPPDHSVIVSRPSKQMERDSDTHFDLLNEMWKK</sequence>
<evidence type="ECO:0000256" key="4">
    <source>
        <dbReference type="ARBA" id="ARBA00023136"/>
    </source>
</evidence>
<reference evidence="7" key="1">
    <citation type="submission" date="2020-10" db="EMBL/GenBank/DDBJ databases">
        <authorList>
            <person name="Kikuchi T."/>
        </authorList>
    </citation>
    <scope>NUCLEOTIDE SEQUENCE</scope>
    <source>
        <strain evidence="7">NKZ352</strain>
    </source>
</reference>
<dbReference type="InterPro" id="IPR019408">
    <property type="entry name" value="7TM_GPCR_serpentine_rcpt_Srab"/>
</dbReference>
<dbReference type="PROSITE" id="PS50262">
    <property type="entry name" value="G_PROTEIN_RECEP_F1_2"/>
    <property type="match status" value="1"/>
</dbReference>
<dbReference type="Pfam" id="PF12146">
    <property type="entry name" value="Hydrolase_4"/>
    <property type="match status" value="1"/>
</dbReference>
<dbReference type="SUPFAM" id="SSF53474">
    <property type="entry name" value="alpha/beta-Hydrolases"/>
    <property type="match status" value="1"/>
</dbReference>
<keyword evidence="2 5" id="KW-0812">Transmembrane</keyword>
<dbReference type="EMBL" id="CAJGYM010000256">
    <property type="protein sequence ID" value="CAD6200217.1"/>
    <property type="molecule type" value="Genomic_DNA"/>
</dbReference>
<feature type="transmembrane region" description="Helical" evidence="5">
    <location>
        <begin position="340"/>
        <end position="365"/>
    </location>
</feature>
<accession>A0A8S1HX80</accession>
<keyword evidence="8" id="KW-1185">Reference proteome</keyword>
<dbReference type="GO" id="GO:0010008">
    <property type="term" value="C:endosome membrane"/>
    <property type="evidence" value="ECO:0007669"/>
    <property type="project" value="TreeGrafter"/>
</dbReference>
<gene>
    <name evidence="7" type="ORF">CAUJ_LOCUS16114</name>
</gene>
<dbReference type="PANTHER" id="PTHR12277:SF41">
    <property type="entry name" value="SERINE AMINOPEPTIDASE S33 DOMAIN-CONTAINING PROTEIN"/>
    <property type="match status" value="1"/>
</dbReference>
<dbReference type="SUPFAM" id="SSF81321">
    <property type="entry name" value="Family A G protein-coupled receptor-like"/>
    <property type="match status" value="1"/>
</dbReference>
<name>A0A8S1HX80_9PELO</name>
<dbReference type="GO" id="GO:0008474">
    <property type="term" value="F:palmitoyl-(protein) hydrolase activity"/>
    <property type="evidence" value="ECO:0007669"/>
    <property type="project" value="TreeGrafter"/>
</dbReference>
<dbReference type="AlphaFoldDB" id="A0A8S1HX80"/>
<keyword evidence="4 5" id="KW-0472">Membrane</keyword>
<dbReference type="InterPro" id="IPR029058">
    <property type="entry name" value="AB_hydrolase_fold"/>
</dbReference>
<evidence type="ECO:0000256" key="5">
    <source>
        <dbReference type="SAM" id="Phobius"/>
    </source>
</evidence>
<dbReference type="InterPro" id="IPR017452">
    <property type="entry name" value="GPCR_Rhodpsn_7TM"/>
</dbReference>
<organism evidence="7 8">
    <name type="scientific">Caenorhabditis auriculariae</name>
    <dbReference type="NCBI Taxonomy" id="2777116"/>
    <lineage>
        <taxon>Eukaryota</taxon>
        <taxon>Metazoa</taxon>
        <taxon>Ecdysozoa</taxon>
        <taxon>Nematoda</taxon>
        <taxon>Chromadorea</taxon>
        <taxon>Rhabditida</taxon>
        <taxon>Rhabditina</taxon>
        <taxon>Rhabditomorpha</taxon>
        <taxon>Rhabditoidea</taxon>
        <taxon>Rhabditidae</taxon>
        <taxon>Peloderinae</taxon>
        <taxon>Caenorhabditis</taxon>
    </lineage>
</organism>
<dbReference type="InterPro" id="IPR022742">
    <property type="entry name" value="Hydrolase_4"/>
</dbReference>